<keyword evidence="3" id="KW-1185">Reference proteome</keyword>
<dbReference type="EMBL" id="APLQ01000011">
    <property type="protein sequence ID" value="ENO15378.1"/>
    <property type="molecule type" value="Genomic_DNA"/>
</dbReference>
<dbReference type="SUPFAM" id="SSF53850">
    <property type="entry name" value="Periplasmic binding protein-like II"/>
    <property type="match status" value="1"/>
</dbReference>
<dbReference type="STRING" id="626887.J057_08506"/>
<dbReference type="RefSeq" id="WP_004579674.1">
    <property type="nucleotide sequence ID" value="NZ_AP028878.1"/>
</dbReference>
<dbReference type="AlphaFoldDB" id="N6X2R7"/>
<dbReference type="eggNOG" id="COG0834">
    <property type="taxonomic scope" value="Bacteria"/>
</dbReference>
<evidence type="ECO:0000313" key="2">
    <source>
        <dbReference type="EMBL" id="ENO15378.1"/>
    </source>
</evidence>
<comment type="caution">
    <text evidence="2">The sequence shown here is derived from an EMBL/GenBank/DDBJ whole genome shotgun (WGS) entry which is preliminary data.</text>
</comment>
<gene>
    <name evidence="2" type="ORF">J057_08506</name>
</gene>
<reference evidence="2 3" key="1">
    <citation type="journal article" date="2013" name="Genome Announc.">
        <title>Genome Sequence of the Polycyclic Aromatic Hydrocarbon-Degrading Bacterium Strain Marinobacter nanhaiticus D15-8WT.</title>
        <authorList>
            <person name="Cui Z."/>
            <person name="Gao W."/>
            <person name="Li Q."/>
            <person name="Xu G."/>
            <person name="Zheng L."/>
        </authorList>
    </citation>
    <scope>NUCLEOTIDE SEQUENCE [LARGE SCALE GENOMIC DNA]</scope>
    <source>
        <strain evidence="2 3">D15-8W</strain>
    </source>
</reference>
<dbReference type="Proteomes" id="UP000013165">
    <property type="component" value="Unassembled WGS sequence"/>
</dbReference>
<proteinExistence type="predicted"/>
<accession>N6X2R7</accession>
<sequence>MIARKTASPTLPNPSIAIKALAIGFFLWLLILLSPGLRAQTVYTVSVQDIDYYPLYRTSSDGGDYDGYLRDVLDAFAQQQGIHFDYRPRPIRRGAAEFLGGQLDFILPAHPQWNHIAKAGKRIHYSQPLVYFEDAILVPEEKQDLRPGQMRELGTIHGFTPWKFAGDIDAGRLRVETARTPENLIRMALRGRVDMINLALPVARYHLEQMDPRGTLVPAAELMNIERSRYHLASMKHPEVIEAFNQYLSDPPARLTQVIEGYESYGLIGPVDGDWEPGGSQRELAGPEAKPEPGGE</sequence>
<feature type="region of interest" description="Disordered" evidence="1">
    <location>
        <begin position="271"/>
        <end position="296"/>
    </location>
</feature>
<protein>
    <submittedName>
        <fullName evidence="2">Uncharacterized protein</fullName>
    </submittedName>
</protein>
<evidence type="ECO:0000256" key="1">
    <source>
        <dbReference type="SAM" id="MobiDB-lite"/>
    </source>
</evidence>
<dbReference type="PATRIC" id="fig|626887.3.peg.1698"/>
<dbReference type="HOGENOM" id="CLU_090562_0_0_6"/>
<name>N6X2R7_9GAMM</name>
<evidence type="ECO:0000313" key="3">
    <source>
        <dbReference type="Proteomes" id="UP000013165"/>
    </source>
</evidence>
<organism evidence="2 3">
    <name type="scientific">Marinobacter nanhaiticus D15-8W</name>
    <dbReference type="NCBI Taxonomy" id="626887"/>
    <lineage>
        <taxon>Bacteria</taxon>
        <taxon>Pseudomonadati</taxon>
        <taxon>Pseudomonadota</taxon>
        <taxon>Gammaproteobacteria</taxon>
        <taxon>Pseudomonadales</taxon>
        <taxon>Marinobacteraceae</taxon>
        <taxon>Marinobacter</taxon>
    </lineage>
</organism>
<dbReference type="OrthoDB" id="5416480at2"/>
<dbReference type="Gene3D" id="3.40.190.10">
    <property type="entry name" value="Periplasmic binding protein-like II"/>
    <property type="match status" value="2"/>
</dbReference>